<dbReference type="Gene3D" id="2.60.120.260">
    <property type="entry name" value="Galactose-binding domain-like"/>
    <property type="match status" value="2"/>
</dbReference>
<dbReference type="NCBIfam" id="TIGR02961">
    <property type="entry name" value="allantoicase"/>
    <property type="match status" value="1"/>
</dbReference>
<feature type="domain" description="Allantoicase" evidence="2">
    <location>
        <begin position="27"/>
        <end position="178"/>
    </location>
</feature>
<organism evidence="3 4">
    <name type="scientific">Myxozyma melibiosi</name>
    <dbReference type="NCBI Taxonomy" id="54550"/>
    <lineage>
        <taxon>Eukaryota</taxon>
        <taxon>Fungi</taxon>
        <taxon>Dikarya</taxon>
        <taxon>Ascomycota</taxon>
        <taxon>Saccharomycotina</taxon>
        <taxon>Lipomycetes</taxon>
        <taxon>Lipomycetales</taxon>
        <taxon>Lipomycetaceae</taxon>
        <taxon>Myxozyma</taxon>
    </lineage>
</organism>
<dbReference type="GeneID" id="90039316"/>
<evidence type="ECO:0000313" key="4">
    <source>
        <dbReference type="Proteomes" id="UP001498771"/>
    </source>
</evidence>
<dbReference type="InterPro" id="IPR008979">
    <property type="entry name" value="Galactose-bd-like_sf"/>
</dbReference>
<name>A0ABR1EXX7_9ASCO</name>
<comment type="caution">
    <text evidence="3">The sequence shown here is derived from an EMBL/GenBank/DDBJ whole genome shotgun (WGS) entry which is preliminary data.</text>
</comment>
<dbReference type="InterPro" id="IPR005164">
    <property type="entry name" value="Allantoicase"/>
</dbReference>
<evidence type="ECO:0000259" key="2">
    <source>
        <dbReference type="Pfam" id="PF03561"/>
    </source>
</evidence>
<reference evidence="3 4" key="1">
    <citation type="submission" date="2024-03" db="EMBL/GenBank/DDBJ databases">
        <title>Genome-scale model development and genomic sequencing of the oleaginous clade Lipomyces.</title>
        <authorList>
            <consortium name="Lawrence Berkeley National Laboratory"/>
            <person name="Czajka J.J."/>
            <person name="Han Y."/>
            <person name="Kim J."/>
            <person name="Mondo S.J."/>
            <person name="Hofstad B.A."/>
            <person name="Robles A."/>
            <person name="Haridas S."/>
            <person name="Riley R."/>
            <person name="LaButti K."/>
            <person name="Pangilinan J."/>
            <person name="Andreopoulos W."/>
            <person name="Lipzen A."/>
            <person name="Yan J."/>
            <person name="Wang M."/>
            <person name="Ng V."/>
            <person name="Grigoriev I.V."/>
            <person name="Spatafora J.W."/>
            <person name="Magnuson J.K."/>
            <person name="Baker S.E."/>
            <person name="Pomraning K.R."/>
        </authorList>
    </citation>
    <scope>NUCLEOTIDE SEQUENCE [LARGE SCALE GENOMIC DNA]</scope>
    <source>
        <strain evidence="3 4">Phaff 52-87</strain>
    </source>
</reference>
<accession>A0ABR1EXX7</accession>
<dbReference type="PANTHER" id="PTHR12045:SF3">
    <property type="entry name" value="INACTIVE ALLANTOICASE-RELATED"/>
    <property type="match status" value="1"/>
</dbReference>
<dbReference type="PANTHER" id="PTHR12045">
    <property type="entry name" value="ALLANTOICASE"/>
    <property type="match status" value="1"/>
</dbReference>
<keyword evidence="4" id="KW-1185">Reference proteome</keyword>
<dbReference type="EMBL" id="JBBJBU010000017">
    <property type="protein sequence ID" value="KAK7202461.1"/>
    <property type="molecule type" value="Genomic_DNA"/>
</dbReference>
<proteinExistence type="inferred from homology"/>
<evidence type="ECO:0000313" key="3">
    <source>
        <dbReference type="EMBL" id="KAK7202461.1"/>
    </source>
</evidence>
<dbReference type="SUPFAM" id="SSF49785">
    <property type="entry name" value="Galactose-binding domain-like"/>
    <property type="match status" value="2"/>
</dbReference>
<dbReference type="InterPro" id="IPR015908">
    <property type="entry name" value="Allantoicase_dom"/>
</dbReference>
<protein>
    <recommendedName>
        <fullName evidence="2">Allantoicase domain-containing protein</fullName>
    </recommendedName>
</protein>
<dbReference type="PIRSF" id="PIRSF016516">
    <property type="entry name" value="Allantoicase"/>
    <property type="match status" value="1"/>
</dbReference>
<evidence type="ECO:0000256" key="1">
    <source>
        <dbReference type="ARBA" id="ARBA00009242"/>
    </source>
</evidence>
<dbReference type="RefSeq" id="XP_064765494.1">
    <property type="nucleotide sequence ID" value="XM_064913804.1"/>
</dbReference>
<dbReference type="Proteomes" id="UP001498771">
    <property type="component" value="Unassembled WGS sequence"/>
</dbReference>
<feature type="domain" description="Allantoicase" evidence="2">
    <location>
        <begin position="198"/>
        <end position="338"/>
    </location>
</feature>
<dbReference type="Pfam" id="PF03561">
    <property type="entry name" value="Allantoicase"/>
    <property type="match status" value="2"/>
</dbReference>
<dbReference type="HAMAP" id="MF_00813">
    <property type="entry name" value="Allantoicase"/>
    <property type="match status" value="1"/>
</dbReference>
<sequence length="340" mass="37688">MVSILDQAVFDEQVRTKFSDVIGSKLGGKVISFSDEFFAEASNLLAPKAPIRDKTRYTYQGAWYDGWETRRHNPEPADWVVIKVGVDSARLIGCEIDTAFFNGNQAPAISVEGTFLADDAVPDKDTKWTTVIEKTECLPSQRHFFVRKAGLTTENYNYVRLNMYPDGGIARFRLYGTPVPVFPEALSTVLDLASVSHGGVAIKCSDEHFGTTDNLLLPGRGIDMSDGWETTRSRVPGYEDWVVVRLGARGVIDKVVVDTAFFRGNFPDRIRVEAIDAADDTAALAAAKDNWTVVVPEQKAKPDFEHECAVEGETAYTHVKLSMIPDGGCKRLRVFARRVL</sequence>
<gene>
    <name evidence="3" type="ORF">BZA70DRAFT_285841</name>
</gene>
<comment type="similarity">
    <text evidence="1">Belongs to the allantoicase family.</text>
</comment>